<organism evidence="1 2">
    <name type="scientific">Photobacterium arenosum</name>
    <dbReference type="NCBI Taxonomy" id="2774143"/>
    <lineage>
        <taxon>Bacteria</taxon>
        <taxon>Pseudomonadati</taxon>
        <taxon>Pseudomonadota</taxon>
        <taxon>Gammaproteobacteria</taxon>
        <taxon>Vibrionales</taxon>
        <taxon>Vibrionaceae</taxon>
        <taxon>Photobacterium</taxon>
    </lineage>
</organism>
<evidence type="ECO:0000313" key="1">
    <source>
        <dbReference type="EMBL" id="MBD8513670.1"/>
    </source>
</evidence>
<dbReference type="Proteomes" id="UP000649768">
    <property type="component" value="Unassembled WGS sequence"/>
</dbReference>
<sequence>MLAKKFLESNYYIFSASFEKHLNKETALNEYPNWHNESDLRDVKELKSVRPLQLIPVISLSESEQPELWATDANYRLCSLRHGNQGKEGQADSNYSILAHSNPIHLLSNKSYNLKFPPLPMLAKLAQAGTSYESLCNSIREIADKIPGKTVNFKLTTISLDQLAEPFELDVNGQLINNQVDKNVAAVYLNSPLPEIRLTYYAHPQVDQPDDFFELSDTENEWSQKVYLRSCDFIDKKHRMIRFSGWPSEVKKVTLSRTNKGSEDFDEIEPVIIYKDVDITELLN</sequence>
<gene>
    <name evidence="1" type="ORF">IFO68_13395</name>
</gene>
<keyword evidence="2" id="KW-1185">Reference proteome</keyword>
<dbReference type="RefSeq" id="WP_192016361.1">
    <property type="nucleotide sequence ID" value="NZ_JACYTP010000008.1"/>
</dbReference>
<accession>A0ABR9BM80</accession>
<comment type="caution">
    <text evidence="1">The sequence shown here is derived from an EMBL/GenBank/DDBJ whole genome shotgun (WGS) entry which is preliminary data.</text>
</comment>
<evidence type="ECO:0000313" key="2">
    <source>
        <dbReference type="Proteomes" id="UP000649768"/>
    </source>
</evidence>
<proteinExistence type="predicted"/>
<reference evidence="1 2" key="1">
    <citation type="submission" date="2020-09" db="EMBL/GenBank/DDBJ databases">
        <title>Photobacterium sp. CAU 1568 isolated from sand of Sido Beach.</title>
        <authorList>
            <person name="Kim W."/>
        </authorList>
    </citation>
    <scope>NUCLEOTIDE SEQUENCE [LARGE SCALE GENOMIC DNA]</scope>
    <source>
        <strain evidence="1 2">CAU 1568</strain>
    </source>
</reference>
<name>A0ABR9BM80_9GAMM</name>
<protein>
    <submittedName>
        <fullName evidence="1">Uncharacterized protein</fullName>
    </submittedName>
</protein>
<dbReference type="EMBL" id="JACYTP010000008">
    <property type="protein sequence ID" value="MBD8513670.1"/>
    <property type="molecule type" value="Genomic_DNA"/>
</dbReference>